<evidence type="ECO:0000259" key="1">
    <source>
        <dbReference type="Pfam" id="PF06114"/>
    </source>
</evidence>
<evidence type="ECO:0000313" key="3">
    <source>
        <dbReference type="Proteomes" id="UP001595969"/>
    </source>
</evidence>
<gene>
    <name evidence="2" type="ORF">ACFO5I_03920</name>
</gene>
<dbReference type="InterPro" id="IPR010359">
    <property type="entry name" value="IrrE_HExxH"/>
</dbReference>
<dbReference type="EMBL" id="JBHSGS010000018">
    <property type="protein sequence ID" value="MFC4718889.1"/>
    <property type="molecule type" value="Genomic_DNA"/>
</dbReference>
<organism evidence="2 3">
    <name type="scientific">Enterococcus lemanii</name>
    <dbReference type="NCBI Taxonomy" id="1159752"/>
    <lineage>
        <taxon>Bacteria</taxon>
        <taxon>Bacillati</taxon>
        <taxon>Bacillota</taxon>
        <taxon>Bacilli</taxon>
        <taxon>Lactobacillales</taxon>
        <taxon>Enterococcaceae</taxon>
        <taxon>Enterococcus</taxon>
    </lineage>
</organism>
<reference evidence="3" key="1">
    <citation type="journal article" date="2019" name="Int. J. Syst. Evol. Microbiol.">
        <title>The Global Catalogue of Microorganisms (GCM) 10K type strain sequencing project: providing services to taxonomists for standard genome sequencing and annotation.</title>
        <authorList>
            <consortium name="The Broad Institute Genomics Platform"/>
            <consortium name="The Broad Institute Genome Sequencing Center for Infectious Disease"/>
            <person name="Wu L."/>
            <person name="Ma J."/>
        </authorList>
    </citation>
    <scope>NUCLEOTIDE SEQUENCE [LARGE SCALE GENOMIC DNA]</scope>
    <source>
        <strain evidence="3">CGMCC 1.19032</strain>
    </source>
</reference>
<keyword evidence="3" id="KW-1185">Reference proteome</keyword>
<accession>A0ABV9MUS6</accession>
<proteinExistence type="predicted"/>
<dbReference type="PANTHER" id="PTHR43236:SF2">
    <property type="entry name" value="BLL0069 PROTEIN"/>
    <property type="match status" value="1"/>
</dbReference>
<feature type="domain" description="IrrE N-terminal-like" evidence="1">
    <location>
        <begin position="43"/>
        <end position="156"/>
    </location>
</feature>
<dbReference type="PANTHER" id="PTHR43236">
    <property type="entry name" value="ANTITOXIN HIGA1"/>
    <property type="match status" value="1"/>
</dbReference>
<dbReference type="Gene3D" id="1.10.10.2910">
    <property type="match status" value="1"/>
</dbReference>
<evidence type="ECO:0000313" key="2">
    <source>
        <dbReference type="EMBL" id="MFC4718889.1"/>
    </source>
</evidence>
<sequence length="233" mass="27250">MNNSLQNEIHRVAREQAILFLSEFSVTDFIGPTIESIIELKRIHLIYDTIDDWEAEGFSASKQGLNFIFINSNFNLRLQKFTIAHEIYHLDDKIEQLASAVEAERAADHFAANILLPENVVFEKYRSLKRSGYNSLEVFFALADLSQVPYEAMYKRYKELEISTVDIDKNLKLIQIESRNPYLKTLEQELQLLRKNVLLSLSELDQPTYKKAFRKLENLKNHFEQQRMVADSE</sequence>
<protein>
    <submittedName>
        <fullName evidence="2">ImmA/IrrE family metallo-endopeptidase</fullName>
    </submittedName>
</protein>
<dbReference type="Pfam" id="PF06114">
    <property type="entry name" value="Peptidase_M78"/>
    <property type="match status" value="1"/>
</dbReference>
<dbReference type="InterPro" id="IPR052345">
    <property type="entry name" value="Rad_response_metalloprotease"/>
</dbReference>
<comment type="caution">
    <text evidence="2">The sequence shown here is derived from an EMBL/GenBank/DDBJ whole genome shotgun (WGS) entry which is preliminary data.</text>
</comment>
<name>A0ABV9MUS6_9ENTE</name>
<dbReference type="Proteomes" id="UP001595969">
    <property type="component" value="Unassembled WGS sequence"/>
</dbReference>
<dbReference type="RefSeq" id="WP_204654852.1">
    <property type="nucleotide sequence ID" value="NZ_JAFBFD010000041.1"/>
</dbReference>